<sequence length="71" mass="8392">MPISEMYKRKEINVVVTIISYFRLKQMLFLSQKKYLIAVTNKYDEHKFGKSALKLGQAGLFLMKMLVKRSF</sequence>
<evidence type="ECO:0000313" key="2">
    <source>
        <dbReference type="Proteomes" id="UP000051950"/>
    </source>
</evidence>
<proteinExistence type="predicted"/>
<reference evidence="1 2" key="1">
    <citation type="submission" date="2015-11" db="EMBL/GenBank/DDBJ databases">
        <title>Sequence of Pedobacter ginsenosidimutans.</title>
        <authorList>
            <person name="Carson E."/>
            <person name="Keyser V."/>
            <person name="Newman J."/>
            <person name="Miller J."/>
        </authorList>
    </citation>
    <scope>NUCLEOTIDE SEQUENCE [LARGE SCALE GENOMIC DNA]</scope>
    <source>
        <strain evidence="1 2">KACC 14530</strain>
    </source>
</reference>
<dbReference type="EMBL" id="LMZQ01000041">
    <property type="protein sequence ID" value="KRT13522.1"/>
    <property type="molecule type" value="Genomic_DNA"/>
</dbReference>
<keyword evidence="2" id="KW-1185">Reference proteome</keyword>
<evidence type="ECO:0000313" key="1">
    <source>
        <dbReference type="EMBL" id="KRT13522.1"/>
    </source>
</evidence>
<dbReference type="AlphaFoldDB" id="A0A0T5VI20"/>
<organism evidence="1 2">
    <name type="scientific">Pedobacter ginsenosidimutans</name>
    <dbReference type="NCBI Taxonomy" id="687842"/>
    <lineage>
        <taxon>Bacteria</taxon>
        <taxon>Pseudomonadati</taxon>
        <taxon>Bacteroidota</taxon>
        <taxon>Sphingobacteriia</taxon>
        <taxon>Sphingobacteriales</taxon>
        <taxon>Sphingobacteriaceae</taxon>
        <taxon>Pedobacter</taxon>
    </lineage>
</organism>
<dbReference type="Proteomes" id="UP000051950">
    <property type="component" value="Unassembled WGS sequence"/>
</dbReference>
<accession>A0A0T5VI20</accession>
<gene>
    <name evidence="1" type="ORF">ASU31_24020</name>
</gene>
<dbReference type="STRING" id="687842.ASU31_24020"/>
<comment type="caution">
    <text evidence="1">The sequence shown here is derived from an EMBL/GenBank/DDBJ whole genome shotgun (WGS) entry which is preliminary data.</text>
</comment>
<protein>
    <submittedName>
        <fullName evidence="1">Uncharacterized protein</fullName>
    </submittedName>
</protein>
<name>A0A0T5VI20_9SPHI</name>